<reference evidence="3" key="1">
    <citation type="journal article" date="2019" name="Nat. Commun.">
        <title>Genome-wide association mapping of date palm fruit traits.</title>
        <authorList>
            <person name="Hazzouri K.M."/>
            <person name="Gros-Balthazard M."/>
            <person name="Flowers J.M."/>
            <person name="Copetti D."/>
            <person name="Lemansour A."/>
            <person name="Lebrun M."/>
            <person name="Masmoudi K."/>
            <person name="Ferrand S."/>
            <person name="Dhar M.I."/>
            <person name="Fresquez Z.A."/>
            <person name="Rosas U."/>
            <person name="Zhang J."/>
            <person name="Talag J."/>
            <person name="Lee S."/>
            <person name="Kudrna D."/>
            <person name="Powell R.F."/>
            <person name="Leitch I.J."/>
            <person name="Krueger R.R."/>
            <person name="Wing R.A."/>
            <person name="Amiri K.M.A."/>
            <person name="Purugganan M.D."/>
        </authorList>
    </citation>
    <scope>NUCLEOTIDE SEQUENCE [LARGE SCALE GENOMIC DNA]</scope>
    <source>
        <strain evidence="3">cv. Khalas</strain>
    </source>
</reference>
<sequence length="415" mass="48580">MATQFGSTLSKGQFTNRPPLFNGTNYTYWKAKMRIFIQAQDYDVWSIIINGPYIPTHIVDNIAIPKLEKDWDNNDKKRVQLNAKAMNVLYCALDTNEFNRISTYISAKEIWDRLEVTHEDTNQVKEFKINMLVHKYELFKMEPSETITCMFTRFTDIINGLKSLGKTYSNSDLVRKVLRSLPCTWEAKVTAIQEAKDLNTLPLEKLLRSLMTHELTMKQYTEKESQRRKVIAFKFTAHKKNDSSSSEDEEEGDEEEALVRKFKRFLRKKKPSYKKRFTSNAFDKEKGKKKEKEAVACYECKKPDHFRADCPLMRKYGKKKKLFLTTWSETEDSSSEEEPQEKTNLCLMADGNEVSTETHLGFTFEELYDAFNELMDECKTLTLKNKKLKSSNQTFMHKTDKLIKNKENLISENSD</sequence>
<name>A0A8B9AWY3_PHODC</name>
<feature type="domain" description="CCHC-type" evidence="2">
    <location>
        <begin position="297"/>
        <end position="311"/>
    </location>
</feature>
<reference evidence="4 5" key="2">
    <citation type="submission" date="2025-04" db="UniProtKB">
        <authorList>
            <consortium name="RefSeq"/>
        </authorList>
    </citation>
    <scope>IDENTIFICATION</scope>
    <source>
        <tissue evidence="4 5">Young leaves</tissue>
    </source>
</reference>
<dbReference type="RefSeq" id="XP_038988311.1">
    <property type="nucleotide sequence ID" value="XM_039132383.1"/>
</dbReference>
<dbReference type="Proteomes" id="UP000228380">
    <property type="component" value="Chromosome 1"/>
</dbReference>
<dbReference type="GO" id="GO:0008270">
    <property type="term" value="F:zinc ion binding"/>
    <property type="evidence" value="ECO:0007669"/>
    <property type="project" value="UniProtKB-KW"/>
</dbReference>
<protein>
    <submittedName>
        <fullName evidence="4 5">Uncharacterized protein LOC103698532 isoform X1</fullName>
    </submittedName>
</protein>
<dbReference type="RefSeq" id="XP_038988315.1">
    <property type="nucleotide sequence ID" value="XM_039132387.1"/>
</dbReference>
<dbReference type="Pfam" id="PF14223">
    <property type="entry name" value="Retrotran_gag_2"/>
    <property type="match status" value="1"/>
</dbReference>
<evidence type="ECO:0000256" key="1">
    <source>
        <dbReference type="PROSITE-ProRule" id="PRU00047"/>
    </source>
</evidence>
<dbReference type="PANTHER" id="PTHR34676">
    <property type="entry name" value="DUF4219 DOMAIN-CONTAINING PROTEIN-RELATED"/>
    <property type="match status" value="1"/>
</dbReference>
<dbReference type="SUPFAM" id="SSF57756">
    <property type="entry name" value="Retrovirus zinc finger-like domains"/>
    <property type="match status" value="1"/>
</dbReference>
<accession>A0A8B9AWY3</accession>
<dbReference type="RefSeq" id="XP_038988308.1">
    <property type="nucleotide sequence ID" value="XM_039132380.1"/>
</dbReference>
<dbReference type="PANTHER" id="PTHR34676:SF8">
    <property type="entry name" value="TRANSMEMBRANE PROTEIN"/>
    <property type="match status" value="1"/>
</dbReference>
<dbReference type="AlphaFoldDB" id="A0A8B9AWY3"/>
<dbReference type="Pfam" id="PF00098">
    <property type="entry name" value="zf-CCHC"/>
    <property type="match status" value="1"/>
</dbReference>
<proteinExistence type="predicted"/>
<keyword evidence="1" id="KW-0862">Zinc</keyword>
<evidence type="ECO:0000313" key="6">
    <source>
        <dbReference type="RefSeq" id="XP_038988315.1"/>
    </source>
</evidence>
<keyword evidence="1" id="KW-0479">Metal-binding</keyword>
<evidence type="ECO:0000259" key="2">
    <source>
        <dbReference type="PROSITE" id="PS50158"/>
    </source>
</evidence>
<evidence type="ECO:0000313" key="4">
    <source>
        <dbReference type="RefSeq" id="XP_038988308.1"/>
    </source>
</evidence>
<dbReference type="GeneID" id="103698532"/>
<dbReference type="SMART" id="SM00343">
    <property type="entry name" value="ZnF_C2HC"/>
    <property type="match status" value="1"/>
</dbReference>
<dbReference type="InterPro" id="IPR036875">
    <property type="entry name" value="Znf_CCHC_sf"/>
</dbReference>
<dbReference type="OrthoDB" id="784276at2759"/>
<dbReference type="KEGG" id="pda:103698532"/>
<evidence type="ECO:0000313" key="3">
    <source>
        <dbReference type="Proteomes" id="UP000228380"/>
    </source>
</evidence>
<gene>
    <name evidence="4 5 6" type="primary">LOC103698532</name>
</gene>
<dbReference type="InterPro" id="IPR001878">
    <property type="entry name" value="Znf_CCHC"/>
</dbReference>
<dbReference type="PROSITE" id="PS50158">
    <property type="entry name" value="ZF_CCHC"/>
    <property type="match status" value="1"/>
</dbReference>
<keyword evidence="1" id="KW-0863">Zinc-finger</keyword>
<evidence type="ECO:0000313" key="5">
    <source>
        <dbReference type="RefSeq" id="XP_038988311.1"/>
    </source>
</evidence>
<keyword evidence="3" id="KW-1185">Reference proteome</keyword>
<dbReference type="GO" id="GO:0003676">
    <property type="term" value="F:nucleic acid binding"/>
    <property type="evidence" value="ECO:0007669"/>
    <property type="project" value="InterPro"/>
</dbReference>
<organism evidence="3 4">
    <name type="scientific">Phoenix dactylifera</name>
    <name type="common">Date palm</name>
    <dbReference type="NCBI Taxonomy" id="42345"/>
    <lineage>
        <taxon>Eukaryota</taxon>
        <taxon>Viridiplantae</taxon>
        <taxon>Streptophyta</taxon>
        <taxon>Embryophyta</taxon>
        <taxon>Tracheophyta</taxon>
        <taxon>Spermatophyta</taxon>
        <taxon>Magnoliopsida</taxon>
        <taxon>Liliopsida</taxon>
        <taxon>Arecaceae</taxon>
        <taxon>Coryphoideae</taxon>
        <taxon>Phoeniceae</taxon>
        <taxon>Phoenix</taxon>
    </lineage>
</organism>